<sequence length="967" mass="107938">METLIGLLRPRSPVRNIGPAAAACALVLATEAPDLQGLAAIAERFSLEFLHCRTARLRLNDAGAGTRPRDIDPGPAECAVALAHGRASLHLTFDADAMTDREWLEQDCAWIDLVDLRLEEILRFQDRDEEIAAARYNELLQRALYTIADLSYADISVPEMLARVHEVVGSLTYAENFYVALYDDVLDVVYFPYYAGIDDPNNSTASTHLKARDFPNSLTFAVVHSGKSLLGPSAELRAGLGLFPDERLGPECVDWLGVPMLEGDRVRGTVVIQSYDEKRRYSEADRALLTFVAQQTLSAVTRKQAHDRLEQEVKRRTAELADANRTLREEVRERQRGQRLQAALFRIAELASEHGSIEAFFAGVHEVVAELLNARNFFIAMVSDDGSELSFPYFVDERDRPLQTRRLTNGITEWVLQQRRPLLATQTTIRTLAAEQGLMVFGTLPECWLGVPLLLEEHAVGVMVVQSYDAEDDYGPAEQDVLQFASLHIATALERKQAQNRLRSAYAELERRVEERTEELRLANQDLREQIQVREMTESLLKHETLHDALTGLPNRTSLLERLRVVLARYRKDHARLFAVLFLDLDRFKVVNDSVGHLLGDELLIEAGHRIAGCVGAGGLISRLGGDEFTILLEDIGGPEDACEVARRVLNALVDPIRLGDKEIYSSASIGIALAHERYTRPEELLRDADVAMYRAKARGRQRYELFDEQLRLEALNMLDLESEMRRALTRSEFEPFLQPIVRLADGAVLGYEALLRWRHASRGLLLPADFLAVAEDTGNIEQIDWQIYEQVFSAIPGLEDAQAYVSINVSARHFRAPNLTASLLDLLRAYQVHPSRVRIEVTEGALLQDPEQAARTMLSLRDAGVLTSLDDFGTGYSSLSYLHRFPLHSLKIDRSFVAELKSDLSGSAAAVVRAIRALAGSLGMEVIAEGIETTAQCDALMRLDCSIGQGFLFALPRPALELTLAS</sequence>
<dbReference type="PANTHER" id="PTHR33121:SF70">
    <property type="entry name" value="SIGNALING PROTEIN YKOW"/>
    <property type="match status" value="1"/>
</dbReference>
<dbReference type="PROSITE" id="PS50883">
    <property type="entry name" value="EAL"/>
    <property type="match status" value="1"/>
</dbReference>
<dbReference type="InterPro" id="IPR050706">
    <property type="entry name" value="Cyclic-di-GMP_PDE-like"/>
</dbReference>
<dbReference type="Gene3D" id="3.30.450.40">
    <property type="match status" value="2"/>
</dbReference>
<dbReference type="STRING" id="578942.SAMN05216289_11942"/>
<dbReference type="InterPro" id="IPR000160">
    <property type="entry name" value="GGDEF_dom"/>
</dbReference>
<reference evidence="4 5" key="1">
    <citation type="submission" date="2016-10" db="EMBL/GenBank/DDBJ databases">
        <authorList>
            <person name="de Groot N.N."/>
        </authorList>
    </citation>
    <scope>NUCLEOTIDE SEQUENCE [LARGE SCALE GENOMIC DNA]</scope>
    <source>
        <strain evidence="4 5">CGMCC 1.7659</strain>
    </source>
</reference>
<dbReference type="Pfam" id="PF00563">
    <property type="entry name" value="EAL"/>
    <property type="match status" value="1"/>
</dbReference>
<evidence type="ECO:0000313" key="5">
    <source>
        <dbReference type="Proteomes" id="UP000198575"/>
    </source>
</evidence>
<dbReference type="InterPro" id="IPR029016">
    <property type="entry name" value="GAF-like_dom_sf"/>
</dbReference>
<evidence type="ECO:0000313" key="4">
    <source>
        <dbReference type="EMBL" id="SFN40447.1"/>
    </source>
</evidence>
<evidence type="ECO:0000256" key="1">
    <source>
        <dbReference type="SAM" id="Coils"/>
    </source>
</evidence>
<dbReference type="SMART" id="SM00065">
    <property type="entry name" value="GAF"/>
    <property type="match status" value="2"/>
</dbReference>
<dbReference type="Gene3D" id="3.30.70.270">
    <property type="match status" value="1"/>
</dbReference>
<name>A0A1I4YR47_9GAMM</name>
<dbReference type="OrthoDB" id="9804951at2"/>
<dbReference type="EMBL" id="FOVF01000019">
    <property type="protein sequence ID" value="SFN40447.1"/>
    <property type="molecule type" value="Genomic_DNA"/>
</dbReference>
<dbReference type="SUPFAM" id="SSF55781">
    <property type="entry name" value="GAF domain-like"/>
    <property type="match status" value="2"/>
</dbReference>
<feature type="domain" description="GGDEF" evidence="3">
    <location>
        <begin position="576"/>
        <end position="709"/>
    </location>
</feature>
<dbReference type="CDD" id="cd01949">
    <property type="entry name" value="GGDEF"/>
    <property type="match status" value="1"/>
</dbReference>
<dbReference type="RefSeq" id="WP_092408656.1">
    <property type="nucleotide sequence ID" value="NZ_FOVF01000019.1"/>
</dbReference>
<feature type="coiled-coil region" evidence="1">
    <location>
        <begin position="495"/>
        <end position="530"/>
    </location>
</feature>
<dbReference type="InterPro" id="IPR029787">
    <property type="entry name" value="Nucleotide_cyclase"/>
</dbReference>
<protein>
    <submittedName>
        <fullName evidence="4">Diguanylate cyclase/phosphodiesterase with GAF sensor</fullName>
    </submittedName>
</protein>
<evidence type="ECO:0000259" key="3">
    <source>
        <dbReference type="PROSITE" id="PS50887"/>
    </source>
</evidence>
<dbReference type="Gene3D" id="3.20.20.450">
    <property type="entry name" value="EAL domain"/>
    <property type="match status" value="1"/>
</dbReference>
<gene>
    <name evidence="4" type="ORF">SAMN05216289_11942</name>
</gene>
<dbReference type="InterPro" id="IPR001633">
    <property type="entry name" value="EAL_dom"/>
</dbReference>
<accession>A0A1I4YR47</accession>
<dbReference type="SMART" id="SM00052">
    <property type="entry name" value="EAL"/>
    <property type="match status" value="1"/>
</dbReference>
<dbReference type="GO" id="GO:0071111">
    <property type="term" value="F:cyclic-guanylate-specific phosphodiesterase activity"/>
    <property type="evidence" value="ECO:0007669"/>
    <property type="project" value="InterPro"/>
</dbReference>
<dbReference type="InterPro" id="IPR035919">
    <property type="entry name" value="EAL_sf"/>
</dbReference>
<dbReference type="PANTHER" id="PTHR33121">
    <property type="entry name" value="CYCLIC DI-GMP PHOSPHODIESTERASE PDEF"/>
    <property type="match status" value="1"/>
</dbReference>
<evidence type="ECO:0000259" key="2">
    <source>
        <dbReference type="PROSITE" id="PS50883"/>
    </source>
</evidence>
<keyword evidence="5" id="KW-1185">Reference proteome</keyword>
<dbReference type="Pfam" id="PF13185">
    <property type="entry name" value="GAF_2"/>
    <property type="match status" value="2"/>
</dbReference>
<dbReference type="PROSITE" id="PS50887">
    <property type="entry name" value="GGDEF"/>
    <property type="match status" value="1"/>
</dbReference>
<dbReference type="NCBIfam" id="TIGR00254">
    <property type="entry name" value="GGDEF"/>
    <property type="match status" value="1"/>
</dbReference>
<dbReference type="SMART" id="SM00267">
    <property type="entry name" value="GGDEF"/>
    <property type="match status" value="1"/>
</dbReference>
<dbReference type="AlphaFoldDB" id="A0A1I4YR47"/>
<dbReference type="CDD" id="cd01948">
    <property type="entry name" value="EAL"/>
    <property type="match status" value="1"/>
</dbReference>
<organism evidence="4 5">
    <name type="scientific">Dokdonella immobilis</name>
    <dbReference type="NCBI Taxonomy" id="578942"/>
    <lineage>
        <taxon>Bacteria</taxon>
        <taxon>Pseudomonadati</taxon>
        <taxon>Pseudomonadota</taxon>
        <taxon>Gammaproteobacteria</taxon>
        <taxon>Lysobacterales</taxon>
        <taxon>Rhodanobacteraceae</taxon>
        <taxon>Dokdonella</taxon>
    </lineage>
</organism>
<dbReference type="Proteomes" id="UP000198575">
    <property type="component" value="Unassembled WGS sequence"/>
</dbReference>
<dbReference type="InterPro" id="IPR043128">
    <property type="entry name" value="Rev_trsase/Diguanyl_cyclase"/>
</dbReference>
<dbReference type="Pfam" id="PF00990">
    <property type="entry name" value="GGDEF"/>
    <property type="match status" value="1"/>
</dbReference>
<dbReference type="SUPFAM" id="SSF141868">
    <property type="entry name" value="EAL domain-like"/>
    <property type="match status" value="1"/>
</dbReference>
<dbReference type="SUPFAM" id="SSF55073">
    <property type="entry name" value="Nucleotide cyclase"/>
    <property type="match status" value="1"/>
</dbReference>
<feature type="domain" description="EAL" evidence="2">
    <location>
        <begin position="718"/>
        <end position="967"/>
    </location>
</feature>
<keyword evidence="1" id="KW-0175">Coiled coil</keyword>
<proteinExistence type="predicted"/>
<dbReference type="InterPro" id="IPR003018">
    <property type="entry name" value="GAF"/>
</dbReference>